<dbReference type="PIRSF" id="PIRSF016789">
    <property type="entry name" value="DUF454"/>
    <property type="match status" value="1"/>
</dbReference>
<dbReference type="PANTHER" id="PTHR35813">
    <property type="entry name" value="INNER MEMBRANE PROTEIN YBAN"/>
    <property type="match status" value="1"/>
</dbReference>
<evidence type="ECO:0000313" key="3">
    <source>
        <dbReference type="EMBL" id="SFR56092.1"/>
    </source>
</evidence>
<accession>A0A1I6HNS1</accession>
<gene>
    <name evidence="3" type="ORF">SAMN05216203_1383</name>
</gene>
<evidence type="ECO:0000313" key="4">
    <source>
        <dbReference type="Proteomes" id="UP000198644"/>
    </source>
</evidence>
<reference evidence="3 4" key="1">
    <citation type="submission" date="2016-10" db="EMBL/GenBank/DDBJ databases">
        <authorList>
            <person name="de Groot N.N."/>
        </authorList>
    </citation>
    <scope>NUCLEOTIDE SEQUENCE [LARGE SCALE GENOMIC DNA]</scope>
    <source>
        <strain evidence="3 4">CGMCC 1.9167</strain>
    </source>
</reference>
<dbReference type="Pfam" id="PF04304">
    <property type="entry name" value="DUF454"/>
    <property type="match status" value="1"/>
</dbReference>
<dbReference type="STRING" id="650891.SAMN05216203_1383"/>
<keyword evidence="1" id="KW-1003">Cell membrane</keyword>
<dbReference type="OrthoDB" id="9816293at2"/>
<dbReference type="PANTHER" id="PTHR35813:SF1">
    <property type="entry name" value="INNER MEMBRANE PROTEIN YBAN"/>
    <property type="match status" value="1"/>
</dbReference>
<keyword evidence="1 2" id="KW-0472">Membrane</keyword>
<dbReference type="EMBL" id="FOYW01000001">
    <property type="protein sequence ID" value="SFR56092.1"/>
    <property type="molecule type" value="Genomic_DNA"/>
</dbReference>
<keyword evidence="1" id="KW-0997">Cell inner membrane</keyword>
<name>A0A1I6HNS1_9GAMM</name>
<feature type="transmembrane region" description="Helical" evidence="2">
    <location>
        <begin position="6"/>
        <end position="39"/>
    </location>
</feature>
<dbReference type="AlphaFoldDB" id="A0A1I6HNS1"/>
<keyword evidence="2" id="KW-1133">Transmembrane helix</keyword>
<dbReference type="InterPro" id="IPR007401">
    <property type="entry name" value="DUF454"/>
</dbReference>
<sequence>MSRTVYRILAYCSLGLGVAGIALPLLPTTPFVLLAAWLASRSSPAFNEWLLGHRTFGPIIENWRERRAVPMRAKLAAAVLLTSSWTMLLMLGSPPILLVVAGVFFSGLLLFLMTRPTG</sequence>
<evidence type="ECO:0000256" key="2">
    <source>
        <dbReference type="SAM" id="Phobius"/>
    </source>
</evidence>
<keyword evidence="4" id="KW-1185">Reference proteome</keyword>
<dbReference type="GO" id="GO:0005886">
    <property type="term" value="C:plasma membrane"/>
    <property type="evidence" value="ECO:0007669"/>
    <property type="project" value="UniProtKB-SubCell"/>
</dbReference>
<keyword evidence="2" id="KW-0812">Transmembrane</keyword>
<dbReference type="RefSeq" id="WP_092010090.1">
    <property type="nucleotide sequence ID" value="NZ_FOYW01000001.1"/>
</dbReference>
<evidence type="ECO:0000256" key="1">
    <source>
        <dbReference type="PIRNR" id="PIRNR016789"/>
    </source>
</evidence>
<organism evidence="3 4">
    <name type="scientific">Marinobacter daqiaonensis</name>
    <dbReference type="NCBI Taxonomy" id="650891"/>
    <lineage>
        <taxon>Bacteria</taxon>
        <taxon>Pseudomonadati</taxon>
        <taxon>Pseudomonadota</taxon>
        <taxon>Gammaproteobacteria</taxon>
        <taxon>Pseudomonadales</taxon>
        <taxon>Marinobacteraceae</taxon>
        <taxon>Marinobacter</taxon>
    </lineage>
</organism>
<proteinExistence type="predicted"/>
<protein>
    <recommendedName>
        <fullName evidence="1">Inner membrane protein</fullName>
    </recommendedName>
</protein>
<dbReference type="Proteomes" id="UP000198644">
    <property type="component" value="Unassembled WGS sequence"/>
</dbReference>
<feature type="transmembrane region" description="Helical" evidence="2">
    <location>
        <begin position="96"/>
        <end position="114"/>
    </location>
</feature>
<comment type="subcellular location">
    <subcellularLocation>
        <location evidence="1">Cell inner membrane</location>
        <topology evidence="1">Multi-pass membrane protein</topology>
    </subcellularLocation>
</comment>